<reference evidence="2 3" key="1">
    <citation type="submission" date="2011-02" db="EMBL/GenBank/DDBJ databases">
        <title>The Genome Sequence of Sphaeroforma arctica JP610.</title>
        <authorList>
            <consortium name="The Broad Institute Genome Sequencing Platform"/>
            <person name="Russ C."/>
            <person name="Cuomo C."/>
            <person name="Young S.K."/>
            <person name="Zeng Q."/>
            <person name="Gargeya S."/>
            <person name="Alvarado L."/>
            <person name="Berlin A."/>
            <person name="Chapman S.B."/>
            <person name="Chen Z."/>
            <person name="Freedman E."/>
            <person name="Gellesch M."/>
            <person name="Goldberg J."/>
            <person name="Griggs A."/>
            <person name="Gujja S."/>
            <person name="Heilman E."/>
            <person name="Heiman D."/>
            <person name="Howarth C."/>
            <person name="Mehta T."/>
            <person name="Neiman D."/>
            <person name="Pearson M."/>
            <person name="Roberts A."/>
            <person name="Saif S."/>
            <person name="Shea T."/>
            <person name="Shenoy N."/>
            <person name="Sisk P."/>
            <person name="Stolte C."/>
            <person name="Sykes S."/>
            <person name="White J."/>
            <person name="Yandava C."/>
            <person name="Burger G."/>
            <person name="Gray M.W."/>
            <person name="Holland P.W.H."/>
            <person name="King N."/>
            <person name="Lang F.B.F."/>
            <person name="Roger A.J."/>
            <person name="Ruiz-Trillo I."/>
            <person name="Haas B."/>
            <person name="Nusbaum C."/>
            <person name="Birren B."/>
        </authorList>
    </citation>
    <scope>NUCLEOTIDE SEQUENCE [LARGE SCALE GENOMIC DNA]</scope>
    <source>
        <strain evidence="2 3">JP610</strain>
    </source>
</reference>
<sequence length="163" mass="18123">MDIPIGLIFFNSEFVANTSAPLFWTFIERVQSDAATDITTDQGMAKESRTITERIVLAHSKPGQAERRLLQTQRTNTSHETCDHAAALLGNETLPLLKLSLAIREFSPAVELFNSKAKQTLQHIHQTLSTETGQCTAFAVTDERIFCAAEELTSHLNEHTPQT</sequence>
<feature type="domain" description="UGGT thioredoxin-like" evidence="1">
    <location>
        <begin position="12"/>
        <end position="158"/>
    </location>
</feature>
<evidence type="ECO:0000259" key="1">
    <source>
        <dbReference type="Pfam" id="PF18400"/>
    </source>
</evidence>
<dbReference type="GeneID" id="25908905"/>
<keyword evidence="3" id="KW-1185">Reference proteome</keyword>
<dbReference type="Proteomes" id="UP000054560">
    <property type="component" value="Unassembled WGS sequence"/>
</dbReference>
<accession>A0A0L0FR81</accession>
<dbReference type="AlphaFoldDB" id="A0A0L0FR81"/>
<gene>
    <name evidence="2" type="ORF">SARC_08401</name>
</gene>
<protein>
    <recommendedName>
        <fullName evidence="1">UGGT thioredoxin-like domain-containing protein</fullName>
    </recommendedName>
</protein>
<dbReference type="RefSeq" id="XP_014153091.1">
    <property type="nucleotide sequence ID" value="XM_014297616.1"/>
</dbReference>
<evidence type="ECO:0000313" key="3">
    <source>
        <dbReference type="Proteomes" id="UP000054560"/>
    </source>
</evidence>
<organism evidence="2 3">
    <name type="scientific">Sphaeroforma arctica JP610</name>
    <dbReference type="NCBI Taxonomy" id="667725"/>
    <lineage>
        <taxon>Eukaryota</taxon>
        <taxon>Ichthyosporea</taxon>
        <taxon>Ichthyophonida</taxon>
        <taxon>Sphaeroforma</taxon>
    </lineage>
</organism>
<dbReference type="InterPro" id="IPR040693">
    <property type="entry name" value="UGGT_TRXL_1"/>
</dbReference>
<proteinExistence type="predicted"/>
<dbReference type="Pfam" id="PF18400">
    <property type="entry name" value="Thioredoxin_12"/>
    <property type="match status" value="1"/>
</dbReference>
<feature type="non-terminal residue" evidence="2">
    <location>
        <position position="163"/>
    </location>
</feature>
<name>A0A0L0FR81_9EUKA</name>
<evidence type="ECO:0000313" key="2">
    <source>
        <dbReference type="EMBL" id="KNC79189.1"/>
    </source>
</evidence>
<dbReference type="EMBL" id="KQ242349">
    <property type="protein sequence ID" value="KNC79189.1"/>
    <property type="molecule type" value="Genomic_DNA"/>
</dbReference>